<evidence type="ECO:0000313" key="5">
    <source>
        <dbReference type="Proteomes" id="UP000247150"/>
    </source>
</evidence>
<accession>A0A2V2ZW20</accession>
<evidence type="ECO:0000256" key="1">
    <source>
        <dbReference type="ARBA" id="ARBA00010928"/>
    </source>
</evidence>
<dbReference type="InterPro" id="IPR051317">
    <property type="entry name" value="Gfo/Idh/MocA_oxidoreduct"/>
</dbReference>
<comment type="similarity">
    <text evidence="1">Belongs to the Gfo/Idh/MocA family.</text>
</comment>
<dbReference type="GO" id="GO:0016491">
    <property type="term" value="F:oxidoreductase activity"/>
    <property type="evidence" value="ECO:0007669"/>
    <property type="project" value="UniProtKB-KW"/>
</dbReference>
<name>A0A2V2ZW20_9BACI</name>
<dbReference type="RefSeq" id="WP_110065115.1">
    <property type="nucleotide sequence ID" value="NZ_QGTW01000006.1"/>
</dbReference>
<dbReference type="EMBL" id="QGTW01000006">
    <property type="protein sequence ID" value="PWW28245.1"/>
    <property type="molecule type" value="Genomic_DNA"/>
</dbReference>
<evidence type="ECO:0000256" key="2">
    <source>
        <dbReference type="ARBA" id="ARBA00023002"/>
    </source>
</evidence>
<reference evidence="4 5" key="1">
    <citation type="submission" date="2018-05" db="EMBL/GenBank/DDBJ databases">
        <title>Freshwater and sediment microbial communities from various areas in North America, analyzing microbe dynamics in response to fracking.</title>
        <authorList>
            <person name="Lamendella R."/>
        </authorList>
    </citation>
    <scope>NUCLEOTIDE SEQUENCE [LARGE SCALE GENOMIC DNA]</scope>
    <source>
        <strain evidence="4 5">15_TX</strain>
    </source>
</reference>
<dbReference type="InterPro" id="IPR036291">
    <property type="entry name" value="NAD(P)-bd_dom_sf"/>
</dbReference>
<keyword evidence="2" id="KW-0560">Oxidoreductase</keyword>
<dbReference type="AlphaFoldDB" id="A0A2V2ZW20"/>
<protein>
    <submittedName>
        <fullName evidence="4">Putative dehydrogenase</fullName>
    </submittedName>
</protein>
<dbReference type="Gene3D" id="3.30.360.10">
    <property type="entry name" value="Dihydrodipicolinate Reductase, domain 2"/>
    <property type="match status" value="1"/>
</dbReference>
<evidence type="ECO:0000313" key="4">
    <source>
        <dbReference type="EMBL" id="PWW28245.1"/>
    </source>
</evidence>
<sequence>MNKQLTIGMIGLDTSHCPAFTELLNNKNNPHHVKGGYVKAAFPGGSEDFELSYSRVGSILEQLQSQYNVHIAETPQEVGELSDAILLTSVDGRVHLEQFKQVVSYKKPIFIDKPFAVSSKDATEIYRLAAQAGIAVMSSSSLRYVEDLQAEAKESPGAILGADTHGPMKIEPTQPGLFWYGIHSVEMLYTILGKGCKYVTAVTNENYDLITGEWEDGRIGTVRGNRKGNNTFGALIHRESSTIYVDGQKGTKPHYASLLENIIKMFQTSEAQIDLEETIEIMRFIEAANESRITGERVWL</sequence>
<gene>
    <name evidence="4" type="ORF">DFO73_10660</name>
</gene>
<dbReference type="PANTHER" id="PTHR43708">
    <property type="entry name" value="CONSERVED EXPRESSED OXIDOREDUCTASE (EUROFUNG)"/>
    <property type="match status" value="1"/>
</dbReference>
<dbReference type="InterPro" id="IPR000683">
    <property type="entry name" value="Gfo/Idh/MocA-like_OxRdtase_N"/>
</dbReference>
<dbReference type="Proteomes" id="UP000247150">
    <property type="component" value="Unassembled WGS sequence"/>
</dbReference>
<dbReference type="Gene3D" id="3.40.50.720">
    <property type="entry name" value="NAD(P)-binding Rossmann-like Domain"/>
    <property type="match status" value="1"/>
</dbReference>
<proteinExistence type="inferred from homology"/>
<organism evidence="4 5">
    <name type="scientific">Cytobacillus oceanisediminis</name>
    <dbReference type="NCBI Taxonomy" id="665099"/>
    <lineage>
        <taxon>Bacteria</taxon>
        <taxon>Bacillati</taxon>
        <taxon>Bacillota</taxon>
        <taxon>Bacilli</taxon>
        <taxon>Bacillales</taxon>
        <taxon>Bacillaceae</taxon>
        <taxon>Cytobacillus</taxon>
    </lineage>
</organism>
<dbReference type="SUPFAM" id="SSF51735">
    <property type="entry name" value="NAD(P)-binding Rossmann-fold domains"/>
    <property type="match status" value="1"/>
</dbReference>
<dbReference type="OrthoDB" id="128220at2"/>
<evidence type="ECO:0000259" key="3">
    <source>
        <dbReference type="Pfam" id="PF01408"/>
    </source>
</evidence>
<dbReference type="Pfam" id="PF01408">
    <property type="entry name" value="GFO_IDH_MocA"/>
    <property type="match status" value="1"/>
</dbReference>
<dbReference type="GO" id="GO:0000166">
    <property type="term" value="F:nucleotide binding"/>
    <property type="evidence" value="ECO:0007669"/>
    <property type="project" value="InterPro"/>
</dbReference>
<comment type="caution">
    <text evidence="4">The sequence shown here is derived from an EMBL/GenBank/DDBJ whole genome shotgun (WGS) entry which is preliminary data.</text>
</comment>
<feature type="domain" description="Gfo/Idh/MocA-like oxidoreductase N-terminal" evidence="3">
    <location>
        <begin position="61"/>
        <end position="137"/>
    </location>
</feature>
<dbReference type="PANTHER" id="PTHR43708:SF5">
    <property type="entry name" value="CONSERVED EXPRESSED OXIDOREDUCTASE (EUROFUNG)-RELATED"/>
    <property type="match status" value="1"/>
</dbReference>